<gene>
    <name evidence="2" type="ORF">HK100_002105</name>
</gene>
<evidence type="ECO:0000313" key="3">
    <source>
        <dbReference type="Proteomes" id="UP001211907"/>
    </source>
</evidence>
<dbReference type="EMBL" id="JADGJH010000148">
    <property type="protein sequence ID" value="KAJ3135974.1"/>
    <property type="molecule type" value="Genomic_DNA"/>
</dbReference>
<feature type="compositionally biased region" description="Basic residues" evidence="1">
    <location>
        <begin position="7"/>
        <end position="22"/>
    </location>
</feature>
<reference evidence="2" key="1">
    <citation type="submission" date="2020-05" db="EMBL/GenBank/DDBJ databases">
        <title>Phylogenomic resolution of chytrid fungi.</title>
        <authorList>
            <person name="Stajich J.E."/>
            <person name="Amses K."/>
            <person name="Simmons R."/>
            <person name="Seto K."/>
            <person name="Myers J."/>
            <person name="Bonds A."/>
            <person name="Quandt C.A."/>
            <person name="Barry K."/>
            <person name="Liu P."/>
            <person name="Grigoriev I."/>
            <person name="Longcore J.E."/>
            <person name="James T.Y."/>
        </authorList>
    </citation>
    <scope>NUCLEOTIDE SEQUENCE</scope>
    <source>
        <strain evidence="2">JEL0513</strain>
    </source>
</reference>
<proteinExistence type="predicted"/>
<dbReference type="Proteomes" id="UP001211907">
    <property type="component" value="Unassembled WGS sequence"/>
</dbReference>
<comment type="caution">
    <text evidence="2">The sequence shown here is derived from an EMBL/GenBank/DDBJ whole genome shotgun (WGS) entry which is preliminary data.</text>
</comment>
<protein>
    <submittedName>
        <fullName evidence="2">Uncharacterized protein</fullName>
    </submittedName>
</protein>
<dbReference type="AlphaFoldDB" id="A0AAD5T879"/>
<accession>A0AAD5T879</accession>
<keyword evidence="3" id="KW-1185">Reference proteome</keyword>
<name>A0AAD5T879_9FUNG</name>
<organism evidence="2 3">
    <name type="scientific">Physocladia obscura</name>
    <dbReference type="NCBI Taxonomy" id="109957"/>
    <lineage>
        <taxon>Eukaryota</taxon>
        <taxon>Fungi</taxon>
        <taxon>Fungi incertae sedis</taxon>
        <taxon>Chytridiomycota</taxon>
        <taxon>Chytridiomycota incertae sedis</taxon>
        <taxon>Chytridiomycetes</taxon>
        <taxon>Chytridiales</taxon>
        <taxon>Chytriomycetaceae</taxon>
        <taxon>Physocladia</taxon>
    </lineage>
</organism>
<feature type="region of interest" description="Disordered" evidence="1">
    <location>
        <begin position="1"/>
        <end position="24"/>
    </location>
</feature>
<evidence type="ECO:0000256" key="1">
    <source>
        <dbReference type="SAM" id="MobiDB-lite"/>
    </source>
</evidence>
<evidence type="ECO:0000313" key="2">
    <source>
        <dbReference type="EMBL" id="KAJ3135974.1"/>
    </source>
</evidence>
<sequence>MNPGHKTTSHITKRITRRKIRKNQVPQIRKLDKRRIPVQPIITNINRPQFFELPNLRRYLPRQHVAMQVQMLQVL</sequence>